<sequence>MKDTTQKDALNGTRKSNHVLKSSEGKTFRFLNMALSRNDVEEKMNNQQLLSLEEFCNIHNVPRYKVDDLISKNRITTCFYTKDNVIHVFQEETLKELSFDRKIGLFKNKSTSRLKIIIDMILYLGHSVINKDELVLINNYFRNPDLSFSDEMELVDQVENIIEKFITFFLEVLYRKNNADITINKLQSVINDLEQKISVLISKSIHLITNNTVPEQHIEQFLNSKLINSDLVPRLLNILLGNDIQTPKELLTIQKEEFFKFRNFGPKSYLELEEYFLKNTGLTMECFKRSLDL</sequence>
<feature type="domain" description="RNA polymerase alpha subunit C-terminal" evidence="2">
    <location>
        <begin position="217"/>
        <end position="274"/>
    </location>
</feature>
<dbReference type="Pfam" id="PF03118">
    <property type="entry name" value="RNA_pol_A_CTD"/>
    <property type="match status" value="1"/>
</dbReference>
<dbReference type="InterPro" id="IPR011260">
    <property type="entry name" value="RNAP_asu_C"/>
</dbReference>
<protein>
    <recommendedName>
        <fullName evidence="2">RNA polymerase alpha subunit C-terminal domain-containing protein</fullName>
    </recommendedName>
</protein>
<dbReference type="AlphaFoldDB" id="A0A420FXK6"/>
<accession>A0A420FXK6</accession>
<evidence type="ECO:0000256" key="1">
    <source>
        <dbReference type="SAM" id="Coils"/>
    </source>
</evidence>
<gene>
    <name evidence="3" type="ORF">BCY89_27620</name>
</gene>
<keyword evidence="1" id="KW-0175">Coiled coil</keyword>
<keyword evidence="4" id="KW-1185">Reference proteome</keyword>
<dbReference type="GO" id="GO:0006351">
    <property type="term" value="P:DNA-templated transcription"/>
    <property type="evidence" value="ECO:0007669"/>
    <property type="project" value="InterPro"/>
</dbReference>
<proteinExistence type="predicted"/>
<feature type="coiled-coil region" evidence="1">
    <location>
        <begin position="176"/>
        <end position="203"/>
    </location>
</feature>
<evidence type="ECO:0000259" key="2">
    <source>
        <dbReference type="Pfam" id="PF03118"/>
    </source>
</evidence>
<dbReference type="RefSeq" id="WP_120333945.1">
    <property type="nucleotide sequence ID" value="NZ_MCAQ01000011.1"/>
</dbReference>
<dbReference type="GO" id="GO:0003899">
    <property type="term" value="F:DNA-directed RNA polymerase activity"/>
    <property type="evidence" value="ECO:0007669"/>
    <property type="project" value="InterPro"/>
</dbReference>
<evidence type="ECO:0000313" key="3">
    <source>
        <dbReference type="EMBL" id="RKF37650.1"/>
    </source>
</evidence>
<dbReference type="GO" id="GO:0003677">
    <property type="term" value="F:DNA binding"/>
    <property type="evidence" value="ECO:0007669"/>
    <property type="project" value="InterPro"/>
</dbReference>
<dbReference type="EMBL" id="MCAQ01000011">
    <property type="protein sequence ID" value="RKF37650.1"/>
    <property type="molecule type" value="Genomic_DNA"/>
</dbReference>
<dbReference type="Proteomes" id="UP000286402">
    <property type="component" value="Unassembled WGS sequence"/>
</dbReference>
<organism evidence="3 4">
    <name type="scientific">Sphingobacterium siyangense</name>
    <dbReference type="NCBI Taxonomy" id="459529"/>
    <lineage>
        <taxon>Bacteria</taxon>
        <taxon>Pseudomonadati</taxon>
        <taxon>Bacteroidota</taxon>
        <taxon>Sphingobacteriia</taxon>
        <taxon>Sphingobacteriales</taxon>
        <taxon>Sphingobacteriaceae</taxon>
        <taxon>Sphingobacterium</taxon>
    </lineage>
</organism>
<name>A0A420FXK6_9SPHI</name>
<comment type="caution">
    <text evidence="3">The sequence shown here is derived from an EMBL/GenBank/DDBJ whole genome shotgun (WGS) entry which is preliminary data.</text>
</comment>
<evidence type="ECO:0000313" key="4">
    <source>
        <dbReference type="Proteomes" id="UP000286402"/>
    </source>
</evidence>
<dbReference type="Gene3D" id="1.10.150.20">
    <property type="entry name" value="5' to 3' exonuclease, C-terminal subdomain"/>
    <property type="match status" value="1"/>
</dbReference>
<dbReference type="SUPFAM" id="SSF47789">
    <property type="entry name" value="C-terminal domain of RNA polymerase alpha subunit"/>
    <property type="match status" value="1"/>
</dbReference>
<reference evidence="3 4" key="1">
    <citation type="submission" date="2016-07" db="EMBL/GenBank/DDBJ databases">
        <title>Genome analysis of Sphingobacterium siyangense T12B17.</title>
        <authorList>
            <person name="Xu D."/>
            <person name="Su Y."/>
            <person name="Zheng S."/>
        </authorList>
    </citation>
    <scope>NUCLEOTIDE SEQUENCE [LARGE SCALE GENOMIC DNA]</scope>
    <source>
        <strain evidence="3 4">T12B17</strain>
    </source>
</reference>